<dbReference type="AlphaFoldDB" id="A0A0N9VUK3"/>
<dbReference type="EMBL" id="CP012830">
    <property type="protein sequence ID" value="ALI02016.1"/>
    <property type="molecule type" value="Genomic_DNA"/>
</dbReference>
<reference evidence="3" key="1">
    <citation type="submission" date="2015-09" db="EMBL/GenBank/DDBJ databases">
        <title>Whole genome sequence of Pseudomonas fluorescens FW300-N2E3.</title>
        <authorList>
            <person name="Ray J."/>
            <person name="Melnyk R."/>
            <person name="Deutschbauer A."/>
        </authorList>
    </citation>
    <scope>NUCLEOTIDE SEQUENCE [LARGE SCALE GENOMIC DNA]</scope>
    <source>
        <strain evidence="3">FW300-N2E3</strain>
    </source>
</reference>
<evidence type="ECO:0008006" key="4">
    <source>
        <dbReference type="Google" id="ProtNLM"/>
    </source>
</evidence>
<evidence type="ECO:0000313" key="3">
    <source>
        <dbReference type="Proteomes" id="UP000066487"/>
    </source>
</evidence>
<gene>
    <name evidence="2" type="ORF">AO353_13310</name>
</gene>
<evidence type="ECO:0000313" key="2">
    <source>
        <dbReference type="EMBL" id="ALI02016.1"/>
    </source>
</evidence>
<dbReference type="Gene3D" id="2.60.40.10">
    <property type="entry name" value="Immunoglobulins"/>
    <property type="match status" value="1"/>
</dbReference>
<feature type="compositionally biased region" description="Low complexity" evidence="1">
    <location>
        <begin position="282"/>
        <end position="294"/>
    </location>
</feature>
<dbReference type="Proteomes" id="UP000066487">
    <property type="component" value="Chromosome"/>
</dbReference>
<reference evidence="2 3" key="2">
    <citation type="journal article" date="2018" name="Nature">
        <title>Mutant phenotypes for thousands of bacterial genes of unknown function.</title>
        <authorList>
            <person name="Price M.N."/>
            <person name="Wetmore K.M."/>
            <person name="Waters R.J."/>
            <person name="Callaghan M."/>
            <person name="Ray J."/>
            <person name="Liu H."/>
            <person name="Kuehl J.V."/>
            <person name="Melnyk R.A."/>
            <person name="Lamson J.S."/>
            <person name="Suh Y."/>
            <person name="Carlson H.K."/>
            <person name="Esquivel Z."/>
            <person name="Sadeeshkumar H."/>
            <person name="Chakraborty R."/>
            <person name="Zane G.M."/>
            <person name="Rubin B.E."/>
            <person name="Wall J.D."/>
            <person name="Visel A."/>
            <person name="Bristow J."/>
            <person name="Blow M.J."/>
            <person name="Arkin A.P."/>
            <person name="Deutschbauer A.M."/>
        </authorList>
    </citation>
    <scope>NUCLEOTIDE SEQUENCE [LARGE SCALE GENOMIC DNA]</scope>
    <source>
        <strain evidence="2 3">FW300-N2E3</strain>
    </source>
</reference>
<feature type="compositionally biased region" description="Basic and acidic residues" evidence="1">
    <location>
        <begin position="1"/>
        <end position="14"/>
    </location>
</feature>
<organism evidence="2 3">
    <name type="scientific">Pseudomonas fluorescens</name>
    <dbReference type="NCBI Taxonomy" id="294"/>
    <lineage>
        <taxon>Bacteria</taxon>
        <taxon>Pseudomonadati</taxon>
        <taxon>Pseudomonadota</taxon>
        <taxon>Gammaproteobacteria</taxon>
        <taxon>Pseudomonadales</taxon>
        <taxon>Pseudomonadaceae</taxon>
        <taxon>Pseudomonas</taxon>
    </lineage>
</organism>
<sequence length="747" mass="81492">MTAQEDAPKIRSDFPDTPVKPGIRPAPVGNSLDPMLVHNGGVKQLRAEIKRSEQGFRETDGVVARLKGWNADEKRGSYISNKGDPLPFGPANLRALNLDPEVVAFNLNQMIEVDYTVYRDGEGPVTSEVLELKVLDLPPEELKAGVIFGKDDDGTGPVLDLTTDTDDRTVRIDIWPLIAEGQWLWIVLKGEDKNGDSYELTLFEEQVDQDLITLRYIEAIVLFSELKLFGDGTDATLQYKVAFDQVDDESKANLSEVRSYTVKATAVEVKPEITAATDSKGDPLTNPDTTTGTTVNLSGTVAEGEKVEIYDGDTLLDEAITAGAAWTYEAKNLSQTVHTFKAKGKYGSLPESSIWTITVKAVEVTPEITAATDSKGDPLTNPDTTTGTTVNLSGTVAEGEKVEIYDGDTLLDEAITADAAWTYEAKNLSQTVHTFKAKGKYGSLPESNIWTVTVQPVQTESPVIESAQDSSNNDVPHESITKATALDLKIKAGKFEQLDIFLNNVWKHKAPTNELGFLHYQLAPLELGDQNITVKGVESELESEIYNVFVVPGPSDGKLVIIAAKDAQGKPVLRGSAMTTTKITFTGTAQPRAAVTLRDVFDELKTVVADLNGYWRLTLSGLNVRYYHLSLSAEDAESPMLWWLAVFAVGTPIIDSATDDTKTIPPYGATSEQKITLQGTGPANGEIILLELLSEVKIPVAVNADSKWKHTINMVPEVREYHYVAYVPGEGSPKSNLYRVRKVEPAK</sequence>
<accession>A0A0N9VUK3</accession>
<evidence type="ECO:0000256" key="1">
    <source>
        <dbReference type="SAM" id="MobiDB-lite"/>
    </source>
</evidence>
<dbReference type="InterPro" id="IPR013783">
    <property type="entry name" value="Ig-like_fold"/>
</dbReference>
<name>A0A0N9VUK3_PSEFL</name>
<proteinExistence type="predicted"/>
<protein>
    <recommendedName>
        <fullName evidence="4">Bacterial Ig-like domain-containing protein</fullName>
    </recommendedName>
</protein>
<dbReference type="RefSeq" id="WP_054595378.1">
    <property type="nucleotide sequence ID" value="NZ_CP012830.1"/>
</dbReference>
<dbReference type="OrthoDB" id="6845417at2"/>
<feature type="region of interest" description="Disordered" evidence="1">
    <location>
        <begin position="277"/>
        <end position="296"/>
    </location>
</feature>
<feature type="region of interest" description="Disordered" evidence="1">
    <location>
        <begin position="1"/>
        <end position="21"/>
    </location>
</feature>